<gene>
    <name evidence="3" type="ORF">SAMN04488500_106128</name>
</gene>
<dbReference type="GO" id="GO:0005829">
    <property type="term" value="C:cytosol"/>
    <property type="evidence" value="ECO:0007669"/>
    <property type="project" value="TreeGrafter"/>
</dbReference>
<evidence type="ECO:0000313" key="4">
    <source>
        <dbReference type="Proteomes" id="UP000192738"/>
    </source>
</evidence>
<dbReference type="RefSeq" id="WP_084575340.1">
    <property type="nucleotide sequence ID" value="NZ_CP155572.1"/>
</dbReference>
<dbReference type="AlphaFoldDB" id="A0A1W2AUW0"/>
<dbReference type="CDD" id="cd00093">
    <property type="entry name" value="HTH_XRE"/>
    <property type="match status" value="1"/>
</dbReference>
<dbReference type="Proteomes" id="UP000192738">
    <property type="component" value="Unassembled WGS sequence"/>
</dbReference>
<dbReference type="GO" id="GO:0003700">
    <property type="term" value="F:DNA-binding transcription factor activity"/>
    <property type="evidence" value="ECO:0007669"/>
    <property type="project" value="TreeGrafter"/>
</dbReference>
<dbReference type="InterPro" id="IPR050807">
    <property type="entry name" value="TransReg_Diox_bact_type"/>
</dbReference>
<dbReference type="InterPro" id="IPR010982">
    <property type="entry name" value="Lambda_DNA-bd_dom_sf"/>
</dbReference>
<name>A0A1W2AUW0_9FIRM</name>
<reference evidence="3 4" key="1">
    <citation type="submission" date="2017-04" db="EMBL/GenBank/DDBJ databases">
        <authorList>
            <person name="Afonso C.L."/>
            <person name="Miller P.J."/>
            <person name="Scott M.A."/>
            <person name="Spackman E."/>
            <person name="Goraichik I."/>
            <person name="Dimitrov K.M."/>
            <person name="Suarez D.L."/>
            <person name="Swayne D.E."/>
        </authorList>
    </citation>
    <scope>NUCLEOTIDE SEQUENCE [LARGE SCALE GENOMIC DNA]</scope>
    <source>
        <strain evidence="3 4">DSM 5090</strain>
    </source>
</reference>
<dbReference type="Gene3D" id="1.10.260.40">
    <property type="entry name" value="lambda repressor-like DNA-binding domains"/>
    <property type="match status" value="1"/>
</dbReference>
<protein>
    <submittedName>
        <fullName evidence="3">Helix-turn-helix domain-containing protein</fullName>
    </submittedName>
</protein>
<dbReference type="PROSITE" id="PS50943">
    <property type="entry name" value="HTH_CROC1"/>
    <property type="match status" value="1"/>
</dbReference>
<feature type="domain" description="HTH cro/C1-type" evidence="2">
    <location>
        <begin position="3"/>
        <end position="57"/>
    </location>
</feature>
<accession>A0A1W2AUW0</accession>
<dbReference type="STRING" id="112901.SAMN04488500_106128"/>
<evidence type="ECO:0000313" key="3">
    <source>
        <dbReference type="EMBL" id="SMC64292.1"/>
    </source>
</evidence>
<dbReference type="SMART" id="SM00530">
    <property type="entry name" value="HTH_XRE"/>
    <property type="match status" value="1"/>
</dbReference>
<organism evidence="3 4">
    <name type="scientific">Sporomusa malonica</name>
    <dbReference type="NCBI Taxonomy" id="112901"/>
    <lineage>
        <taxon>Bacteria</taxon>
        <taxon>Bacillati</taxon>
        <taxon>Bacillota</taxon>
        <taxon>Negativicutes</taxon>
        <taxon>Selenomonadales</taxon>
        <taxon>Sporomusaceae</taxon>
        <taxon>Sporomusa</taxon>
    </lineage>
</organism>
<evidence type="ECO:0000259" key="2">
    <source>
        <dbReference type="PROSITE" id="PS50943"/>
    </source>
</evidence>
<dbReference type="PANTHER" id="PTHR46797:SF1">
    <property type="entry name" value="METHYLPHOSPHONATE SYNTHASE"/>
    <property type="match status" value="1"/>
</dbReference>
<dbReference type="GO" id="GO:0003677">
    <property type="term" value="F:DNA binding"/>
    <property type="evidence" value="ECO:0007669"/>
    <property type="project" value="UniProtKB-KW"/>
</dbReference>
<keyword evidence="1" id="KW-0238">DNA-binding</keyword>
<dbReference type="SUPFAM" id="SSF47413">
    <property type="entry name" value="lambda repressor-like DNA-binding domains"/>
    <property type="match status" value="1"/>
</dbReference>
<dbReference type="Pfam" id="PF01381">
    <property type="entry name" value="HTH_3"/>
    <property type="match status" value="1"/>
</dbReference>
<dbReference type="InterPro" id="IPR001387">
    <property type="entry name" value="Cro/C1-type_HTH"/>
</dbReference>
<keyword evidence="4" id="KW-1185">Reference proteome</keyword>
<dbReference type="EMBL" id="FWXI01000006">
    <property type="protein sequence ID" value="SMC64292.1"/>
    <property type="molecule type" value="Genomic_DNA"/>
</dbReference>
<proteinExistence type="predicted"/>
<sequence length="72" mass="7784">MNLKNIREAKNLSQYRLAKISGVSQGLLSSYELKKKKPGLDNLIKLATALDVTIAELIDGSDQQAATLPKTG</sequence>
<dbReference type="OrthoDB" id="9801008at2"/>
<evidence type="ECO:0000256" key="1">
    <source>
        <dbReference type="ARBA" id="ARBA00023125"/>
    </source>
</evidence>
<dbReference type="PANTHER" id="PTHR46797">
    <property type="entry name" value="HTH-TYPE TRANSCRIPTIONAL REGULATOR"/>
    <property type="match status" value="1"/>
</dbReference>